<dbReference type="GO" id="GO:1990189">
    <property type="term" value="F:protein N-terminal-serine acetyltransferase activity"/>
    <property type="evidence" value="ECO:0007669"/>
    <property type="project" value="TreeGrafter"/>
</dbReference>
<dbReference type="EMBL" id="PDCG01000005">
    <property type="protein sequence ID" value="RBP97591.1"/>
    <property type="molecule type" value="Genomic_DNA"/>
</dbReference>
<reference evidence="2 3" key="1">
    <citation type="submission" date="2017-10" db="EMBL/GenBank/DDBJ databases">
        <title>Bifidobacterium xylocopum sp. nov. and Bifidobacterium aemilianum sp. nov., from the carpenter bee (Xylocopa violacea) digestive tract.</title>
        <authorList>
            <person name="Alberoni D."/>
            <person name="Baffoni L."/>
            <person name="Di Gioia D."/>
            <person name="Gaggia F."/>
            <person name="Biavati B."/>
        </authorList>
    </citation>
    <scope>NUCLEOTIDE SEQUENCE [LARGE SCALE GENOMIC DNA]</scope>
    <source>
        <strain evidence="2 3">XV10</strain>
    </source>
</reference>
<dbReference type="GO" id="GO:0005737">
    <property type="term" value="C:cytoplasm"/>
    <property type="evidence" value="ECO:0007669"/>
    <property type="project" value="TreeGrafter"/>
</dbReference>
<dbReference type="InterPro" id="IPR051908">
    <property type="entry name" value="Ribosomal_N-acetyltransferase"/>
</dbReference>
<organism evidence="2 3">
    <name type="scientific">Bifidobacterium aemilianum</name>
    <dbReference type="NCBI Taxonomy" id="2493120"/>
    <lineage>
        <taxon>Bacteria</taxon>
        <taxon>Bacillati</taxon>
        <taxon>Actinomycetota</taxon>
        <taxon>Actinomycetes</taxon>
        <taxon>Bifidobacteriales</taxon>
        <taxon>Bifidobacteriaceae</taxon>
        <taxon>Bifidobacterium</taxon>
    </lineage>
</organism>
<dbReference type="InterPro" id="IPR000182">
    <property type="entry name" value="GNAT_dom"/>
</dbReference>
<dbReference type="Proteomes" id="UP000252530">
    <property type="component" value="Unassembled WGS sequence"/>
</dbReference>
<dbReference type="RefSeq" id="WP_113860432.1">
    <property type="nucleotide sequence ID" value="NZ_PDCG01000005.1"/>
</dbReference>
<dbReference type="AlphaFoldDB" id="A0A366KA98"/>
<dbReference type="PROSITE" id="PS51186">
    <property type="entry name" value="GNAT"/>
    <property type="match status" value="1"/>
</dbReference>
<dbReference type="OrthoDB" id="5242221at2"/>
<keyword evidence="2" id="KW-0808">Transferase</keyword>
<sequence length="224" mass="25582">MTVFHSLRQALAPYRTDAHRPDPSIHIPVLQAPVGCPPIELRPFRLEDQEEWNQVRWANMQWLDPWQSSDPNHGPRLSYNQWIQRLRSDERQGTGAVFMIRYQMRMVGQISLAAISYGSVRSGMVGYWVDQRYLGRSIAPTALALLGDWALSNPDGPGLHRLEIAILPENDRSIRVVEKVGAHAEGTMRKYMYINDSWRDHRIFSIVAEDLGPGLVRSLSGRGR</sequence>
<name>A0A366KA98_9BIFI</name>
<dbReference type="SUPFAM" id="SSF55729">
    <property type="entry name" value="Acyl-CoA N-acyltransferases (Nat)"/>
    <property type="match status" value="1"/>
</dbReference>
<evidence type="ECO:0000313" key="3">
    <source>
        <dbReference type="Proteomes" id="UP000252530"/>
    </source>
</evidence>
<dbReference type="PANTHER" id="PTHR43441">
    <property type="entry name" value="RIBOSOMAL-PROTEIN-SERINE ACETYLTRANSFERASE"/>
    <property type="match status" value="1"/>
</dbReference>
<keyword evidence="3" id="KW-1185">Reference proteome</keyword>
<comment type="caution">
    <text evidence="2">The sequence shown here is derived from an EMBL/GenBank/DDBJ whole genome shotgun (WGS) entry which is preliminary data.</text>
</comment>
<dbReference type="GO" id="GO:0008999">
    <property type="term" value="F:protein-N-terminal-alanine acetyltransferase activity"/>
    <property type="evidence" value="ECO:0007669"/>
    <property type="project" value="TreeGrafter"/>
</dbReference>
<dbReference type="PANTHER" id="PTHR43441:SF10">
    <property type="entry name" value="ACETYLTRANSFERASE"/>
    <property type="match status" value="1"/>
</dbReference>
<accession>A0A366KA98</accession>
<proteinExistence type="predicted"/>
<dbReference type="InterPro" id="IPR016181">
    <property type="entry name" value="Acyl_CoA_acyltransferase"/>
</dbReference>
<evidence type="ECO:0000259" key="1">
    <source>
        <dbReference type="PROSITE" id="PS51186"/>
    </source>
</evidence>
<dbReference type="Gene3D" id="3.40.630.30">
    <property type="match status" value="1"/>
</dbReference>
<dbReference type="Pfam" id="PF13302">
    <property type="entry name" value="Acetyltransf_3"/>
    <property type="match status" value="1"/>
</dbReference>
<feature type="domain" description="N-acetyltransferase" evidence="1">
    <location>
        <begin position="39"/>
        <end position="209"/>
    </location>
</feature>
<evidence type="ECO:0000313" key="2">
    <source>
        <dbReference type="EMBL" id="RBP97591.1"/>
    </source>
</evidence>
<gene>
    <name evidence="2" type="ORF">CRD60_06270</name>
</gene>
<protein>
    <submittedName>
        <fullName evidence="2">RimJ/RimL family protein N-acetyltransferase</fullName>
    </submittedName>
</protein>